<evidence type="ECO:0000313" key="1">
    <source>
        <dbReference type="EMBL" id="KAI7992095.1"/>
    </source>
</evidence>
<protein>
    <submittedName>
        <fullName evidence="1">Uncharacterized protein</fullName>
    </submittedName>
</protein>
<dbReference type="Proteomes" id="UP001060215">
    <property type="component" value="Chromosome 13"/>
</dbReference>
<evidence type="ECO:0000313" key="2">
    <source>
        <dbReference type="Proteomes" id="UP001060215"/>
    </source>
</evidence>
<name>A0ACC0FVK0_9ERIC</name>
<gene>
    <name evidence="1" type="ORF">LOK49_LG12G02962</name>
</gene>
<sequence>MRKPLEIIDKHMMYWPKFLVHKTKQRLTKMTRDLESYEETCSKNEVRISLSLLVPPPISAWLAHRHLPSSHSHPHPLPSNPSLIEFRSSPPLKIDTHPPSCTHPSLLGSPSLLQFKPIVLRFNRDSLNVTHEDQSSMKAKIKETMEKAFWDDITESMK</sequence>
<proteinExistence type="predicted"/>
<organism evidence="1 2">
    <name type="scientific">Camellia lanceoleosa</name>
    <dbReference type="NCBI Taxonomy" id="1840588"/>
    <lineage>
        <taxon>Eukaryota</taxon>
        <taxon>Viridiplantae</taxon>
        <taxon>Streptophyta</taxon>
        <taxon>Embryophyta</taxon>
        <taxon>Tracheophyta</taxon>
        <taxon>Spermatophyta</taxon>
        <taxon>Magnoliopsida</taxon>
        <taxon>eudicotyledons</taxon>
        <taxon>Gunneridae</taxon>
        <taxon>Pentapetalae</taxon>
        <taxon>asterids</taxon>
        <taxon>Ericales</taxon>
        <taxon>Theaceae</taxon>
        <taxon>Camellia</taxon>
    </lineage>
</organism>
<reference evidence="1 2" key="1">
    <citation type="journal article" date="2022" name="Plant J.">
        <title>Chromosome-level genome of Camellia lanceoleosa provides a valuable resource for understanding genome evolution and self-incompatibility.</title>
        <authorList>
            <person name="Gong W."/>
            <person name="Xiao S."/>
            <person name="Wang L."/>
            <person name="Liao Z."/>
            <person name="Chang Y."/>
            <person name="Mo W."/>
            <person name="Hu G."/>
            <person name="Li W."/>
            <person name="Zhao G."/>
            <person name="Zhu H."/>
            <person name="Hu X."/>
            <person name="Ji K."/>
            <person name="Xiang X."/>
            <person name="Song Q."/>
            <person name="Yuan D."/>
            <person name="Jin S."/>
            <person name="Zhang L."/>
        </authorList>
    </citation>
    <scope>NUCLEOTIDE SEQUENCE [LARGE SCALE GENOMIC DNA]</scope>
    <source>
        <strain evidence="1">SQ_2022a</strain>
    </source>
</reference>
<comment type="caution">
    <text evidence="1">The sequence shown here is derived from an EMBL/GenBank/DDBJ whole genome shotgun (WGS) entry which is preliminary data.</text>
</comment>
<dbReference type="EMBL" id="CM045770">
    <property type="protein sequence ID" value="KAI7992095.1"/>
    <property type="molecule type" value="Genomic_DNA"/>
</dbReference>
<accession>A0ACC0FVK0</accession>
<keyword evidence="2" id="KW-1185">Reference proteome</keyword>